<sequence length="206" mass="22429">MGSREEILERIRKNTKEVFEMPDLAPLEKSALRFDDPVEGFSASLAAAGGKAVRAYGDEEKVKDPVSPIVRDLYPDAKKIVSPLDWLSCRTASDEDFSSPEEMDGTDVAVVEGEFGVAENGAVWIVRIGRYRVLPFICEALVIVLDHRNIVDNMHQAYLRMGETPLSDGEGSGFATFISGPSKTADIEQALVFGAHGARSVTVVLV</sequence>
<evidence type="ECO:0000313" key="2">
    <source>
        <dbReference type="EMBL" id="MBO8454815.1"/>
    </source>
</evidence>
<comment type="caution">
    <text evidence="2">The sequence shown here is derived from an EMBL/GenBank/DDBJ whole genome shotgun (WGS) entry which is preliminary data.</text>
</comment>
<dbReference type="EMBL" id="JADIMK010000003">
    <property type="protein sequence ID" value="MBO8454815.1"/>
    <property type="molecule type" value="Genomic_DNA"/>
</dbReference>
<proteinExistence type="predicted"/>
<reference evidence="2" key="1">
    <citation type="submission" date="2020-10" db="EMBL/GenBank/DDBJ databases">
        <authorList>
            <person name="Gilroy R."/>
        </authorList>
    </citation>
    <scope>NUCLEOTIDE SEQUENCE</scope>
    <source>
        <strain evidence="2">B1-3475</strain>
    </source>
</reference>
<dbReference type="SUPFAM" id="SSF100950">
    <property type="entry name" value="NagB/RpiA/CoA transferase-like"/>
    <property type="match status" value="1"/>
</dbReference>
<accession>A0A9D9HJ61</accession>
<dbReference type="PANTHER" id="PTHR43682:SF1">
    <property type="entry name" value="LACTATE UTILIZATION PROTEIN C"/>
    <property type="match status" value="1"/>
</dbReference>
<gene>
    <name evidence="2" type="ORF">IAC08_00205</name>
</gene>
<organism evidence="2 3">
    <name type="scientific">Candidatus Cryptobacteroides intestinigallinarum</name>
    <dbReference type="NCBI Taxonomy" id="2840767"/>
    <lineage>
        <taxon>Bacteria</taxon>
        <taxon>Pseudomonadati</taxon>
        <taxon>Bacteroidota</taxon>
        <taxon>Bacteroidia</taxon>
        <taxon>Bacteroidales</taxon>
        <taxon>Candidatus Cryptobacteroides</taxon>
    </lineage>
</organism>
<evidence type="ECO:0000313" key="3">
    <source>
        <dbReference type="Proteomes" id="UP000823617"/>
    </source>
</evidence>
<dbReference type="InterPro" id="IPR003741">
    <property type="entry name" value="LUD_dom"/>
</dbReference>
<protein>
    <submittedName>
        <fullName evidence="2">LUD domain-containing protein</fullName>
    </submittedName>
</protein>
<dbReference type="PANTHER" id="PTHR43682">
    <property type="entry name" value="LACTATE UTILIZATION PROTEIN C"/>
    <property type="match status" value="1"/>
</dbReference>
<dbReference type="AlphaFoldDB" id="A0A9D9HJ61"/>
<feature type="domain" description="LUD" evidence="1">
    <location>
        <begin position="100"/>
        <end position="206"/>
    </location>
</feature>
<dbReference type="InterPro" id="IPR037171">
    <property type="entry name" value="NagB/RpiA_transferase-like"/>
</dbReference>
<reference evidence="2" key="2">
    <citation type="journal article" date="2021" name="PeerJ">
        <title>Extensive microbial diversity within the chicken gut microbiome revealed by metagenomics and culture.</title>
        <authorList>
            <person name="Gilroy R."/>
            <person name="Ravi A."/>
            <person name="Getino M."/>
            <person name="Pursley I."/>
            <person name="Horton D.L."/>
            <person name="Alikhan N.F."/>
            <person name="Baker D."/>
            <person name="Gharbi K."/>
            <person name="Hall N."/>
            <person name="Watson M."/>
            <person name="Adriaenssens E.M."/>
            <person name="Foster-Nyarko E."/>
            <person name="Jarju S."/>
            <person name="Secka A."/>
            <person name="Antonio M."/>
            <person name="Oren A."/>
            <person name="Chaudhuri R.R."/>
            <person name="La Ragione R."/>
            <person name="Hildebrand F."/>
            <person name="Pallen M.J."/>
        </authorList>
    </citation>
    <scope>NUCLEOTIDE SEQUENCE</scope>
    <source>
        <strain evidence="2">B1-3475</strain>
    </source>
</reference>
<dbReference type="InterPro" id="IPR024185">
    <property type="entry name" value="FTHF_cligase-like_sf"/>
</dbReference>
<dbReference type="Pfam" id="PF02589">
    <property type="entry name" value="LUD_dom"/>
    <property type="match status" value="1"/>
</dbReference>
<dbReference type="Proteomes" id="UP000823617">
    <property type="component" value="Unassembled WGS sequence"/>
</dbReference>
<evidence type="ECO:0000259" key="1">
    <source>
        <dbReference type="Pfam" id="PF02589"/>
    </source>
</evidence>
<name>A0A9D9HJ61_9BACT</name>
<dbReference type="Gene3D" id="3.40.50.10420">
    <property type="entry name" value="NagB/RpiA/CoA transferase-like"/>
    <property type="match status" value="1"/>
</dbReference>